<sequence>MVGSENVCSAFLNKIYSPFFLKRKHLNMSRHLKIEARGKETEEALAALFQALEADIAIKNNASLQSKLTKVKEEVLKDQQVISTQQNAIQDMVQSLQHTKDTSKKNLLVESAVDNGVEFRTYVRMQLQEIKADLLQSSASTIEEKKLETFEENFIPASPPNKLPTLSDSIDENDASKLSLLGKTRIYTAAARAHESQRAGTDRIIYDPYAKAFAGRYGEEFLRKISVDLRSTPEYLSTFVAFRTKFIDDSIVSCLHEDRNLKQLVFLGAGGDSRAYRLPKLPVGLHVYYIDHEDVIRYRSKVFAQVRNSLPWNDAKDREERIVVKEIACNISQPGWSSALCNEGFDPKKKSIIVIEGLLVYLSNDLVTKLFSELQHKVQLESESIIIGDVPNVANTRLEYVRKVWTKYAQGMCILYVYIYTKFGLDMPETFFEKFGYSAIEIEEIGIGKSNYFNRCPKEYVQIMTKSKRRSGDRIPRLFVFSLEKE</sequence>
<comment type="caution">
    <text evidence="4">The sequence shown here is derived from an EMBL/GenBank/DDBJ whole genome shotgun (WGS) entry which is preliminary data.</text>
</comment>
<dbReference type="GO" id="GO:0032259">
    <property type="term" value="P:methylation"/>
    <property type="evidence" value="ECO:0007669"/>
    <property type="project" value="UniProtKB-KW"/>
</dbReference>
<evidence type="ECO:0000313" key="5">
    <source>
        <dbReference type="Proteomes" id="UP000023152"/>
    </source>
</evidence>
<protein>
    <submittedName>
        <fullName evidence="4">O-methyltransferase</fullName>
    </submittedName>
</protein>
<proteinExistence type="inferred from homology"/>
<dbReference type="PANTHER" id="PTHR43619">
    <property type="entry name" value="S-ADENOSYL-L-METHIONINE-DEPENDENT METHYLTRANSFERASE YKTD-RELATED"/>
    <property type="match status" value="1"/>
</dbReference>
<evidence type="ECO:0000313" key="4">
    <source>
        <dbReference type="EMBL" id="ETO12229.1"/>
    </source>
</evidence>
<dbReference type="NCBIfam" id="TIGR00027">
    <property type="entry name" value="mthyl_TIGR00027"/>
    <property type="match status" value="1"/>
</dbReference>
<keyword evidence="3 4" id="KW-0808">Transferase</keyword>
<dbReference type="InterPro" id="IPR029063">
    <property type="entry name" value="SAM-dependent_MTases_sf"/>
</dbReference>
<keyword evidence="2 4" id="KW-0489">Methyltransferase</keyword>
<dbReference type="GO" id="GO:0008168">
    <property type="term" value="F:methyltransferase activity"/>
    <property type="evidence" value="ECO:0007669"/>
    <property type="project" value="UniProtKB-KW"/>
</dbReference>
<dbReference type="InterPro" id="IPR007213">
    <property type="entry name" value="Ppm1/Ppm2/Tcmp"/>
</dbReference>
<keyword evidence="5" id="KW-1185">Reference proteome</keyword>
<name>X6ME95_RETFI</name>
<dbReference type="EMBL" id="ASPP01021613">
    <property type="protein sequence ID" value="ETO12229.1"/>
    <property type="molecule type" value="Genomic_DNA"/>
</dbReference>
<gene>
    <name evidence="4" type="ORF">RFI_25148</name>
</gene>
<evidence type="ECO:0000256" key="3">
    <source>
        <dbReference type="ARBA" id="ARBA00022679"/>
    </source>
</evidence>
<dbReference type="AlphaFoldDB" id="X6ME95"/>
<dbReference type="Pfam" id="PF04072">
    <property type="entry name" value="LCM"/>
    <property type="match status" value="1"/>
</dbReference>
<dbReference type="Proteomes" id="UP000023152">
    <property type="component" value="Unassembled WGS sequence"/>
</dbReference>
<dbReference type="OrthoDB" id="203237at2759"/>
<dbReference type="SUPFAM" id="SSF53335">
    <property type="entry name" value="S-adenosyl-L-methionine-dependent methyltransferases"/>
    <property type="match status" value="1"/>
</dbReference>
<accession>X6ME95</accession>
<reference evidence="4 5" key="1">
    <citation type="journal article" date="2013" name="Curr. Biol.">
        <title>The Genome of the Foraminiferan Reticulomyxa filosa.</title>
        <authorList>
            <person name="Glockner G."/>
            <person name="Hulsmann N."/>
            <person name="Schleicher M."/>
            <person name="Noegel A.A."/>
            <person name="Eichinger L."/>
            <person name="Gallinger C."/>
            <person name="Pawlowski J."/>
            <person name="Sierra R."/>
            <person name="Euteneuer U."/>
            <person name="Pillet L."/>
            <person name="Moustafa A."/>
            <person name="Platzer M."/>
            <person name="Groth M."/>
            <person name="Szafranski K."/>
            <person name="Schliwa M."/>
        </authorList>
    </citation>
    <scope>NUCLEOTIDE SEQUENCE [LARGE SCALE GENOMIC DNA]</scope>
</reference>
<organism evidence="4 5">
    <name type="scientific">Reticulomyxa filosa</name>
    <dbReference type="NCBI Taxonomy" id="46433"/>
    <lineage>
        <taxon>Eukaryota</taxon>
        <taxon>Sar</taxon>
        <taxon>Rhizaria</taxon>
        <taxon>Retaria</taxon>
        <taxon>Foraminifera</taxon>
        <taxon>Monothalamids</taxon>
        <taxon>Reticulomyxidae</taxon>
        <taxon>Reticulomyxa</taxon>
    </lineage>
</organism>
<dbReference type="PANTHER" id="PTHR43619:SF2">
    <property type="entry name" value="S-ADENOSYL-L-METHIONINE-DEPENDENT METHYLTRANSFERASES SUPERFAMILY PROTEIN"/>
    <property type="match status" value="1"/>
</dbReference>
<evidence type="ECO:0000256" key="2">
    <source>
        <dbReference type="ARBA" id="ARBA00022603"/>
    </source>
</evidence>
<dbReference type="Gene3D" id="3.40.50.150">
    <property type="entry name" value="Vaccinia Virus protein VP39"/>
    <property type="match status" value="1"/>
</dbReference>
<comment type="similarity">
    <text evidence="1">Belongs to the UPF0677 family.</text>
</comment>
<dbReference type="InterPro" id="IPR011610">
    <property type="entry name" value="SAM_mthyl_Trfase_ML2640-like"/>
</dbReference>
<evidence type="ECO:0000256" key="1">
    <source>
        <dbReference type="ARBA" id="ARBA00008138"/>
    </source>
</evidence>